<keyword evidence="3" id="KW-1185">Reference proteome</keyword>
<feature type="non-terminal residue" evidence="2">
    <location>
        <position position="1"/>
    </location>
</feature>
<evidence type="ECO:0000256" key="1">
    <source>
        <dbReference type="SAM" id="Phobius"/>
    </source>
</evidence>
<reference evidence="2 3" key="1">
    <citation type="journal article" date="2019" name="Sci. Rep.">
        <title>A high-quality genome of Eragrostis curvula grass provides insights into Poaceae evolution and supports new strategies to enhance forage quality.</title>
        <authorList>
            <person name="Carballo J."/>
            <person name="Santos B.A.C.M."/>
            <person name="Zappacosta D."/>
            <person name="Garbus I."/>
            <person name="Selva J.P."/>
            <person name="Gallo C.A."/>
            <person name="Diaz A."/>
            <person name="Albertini E."/>
            <person name="Caccamo M."/>
            <person name="Echenique V."/>
        </authorList>
    </citation>
    <scope>NUCLEOTIDE SEQUENCE [LARGE SCALE GENOMIC DNA]</scope>
    <source>
        <strain evidence="3">cv. Victoria</strain>
        <tissue evidence="2">Leaf</tissue>
    </source>
</reference>
<dbReference type="AlphaFoldDB" id="A0A5J9TNU5"/>
<keyword evidence="1" id="KW-0472">Membrane</keyword>
<keyword evidence="1" id="KW-1133">Transmembrane helix</keyword>
<evidence type="ECO:0000313" key="2">
    <source>
        <dbReference type="EMBL" id="TVU12301.1"/>
    </source>
</evidence>
<dbReference type="OrthoDB" id="1900731at2759"/>
<name>A0A5J9TNU5_9POAL</name>
<dbReference type="PANTHER" id="PTHR36797">
    <property type="entry name" value="OS01G0258600 PROTEIN"/>
    <property type="match status" value="1"/>
</dbReference>
<gene>
    <name evidence="2" type="ORF">EJB05_45938</name>
</gene>
<dbReference type="PANTHER" id="PTHR36797:SF2">
    <property type="entry name" value="DPL2-LIKE PROTEIN"/>
    <property type="match status" value="1"/>
</dbReference>
<protein>
    <submittedName>
        <fullName evidence="2">Uncharacterized protein</fullName>
    </submittedName>
</protein>
<sequence length="183" mass="20306">MKAGPPRRCPSPSRQTLRRRLRLSASTSAPFPFASYAVVVASAATASIGSRERRIRGSHCGNYLQQQNMLNWVCIQFDVFLRESLVECMDILMASEDSKDILKNVDWKTVGGSVTTESSQPVVKKRLPKKIRQVPDCYFLPRRSWPSALGFYGAVCAAGVGAGMLLERMAALCGRWINDVQHV</sequence>
<accession>A0A5J9TNU5</accession>
<keyword evidence="1" id="KW-0812">Transmembrane</keyword>
<dbReference type="Proteomes" id="UP000324897">
    <property type="component" value="Chromosome 3"/>
</dbReference>
<feature type="transmembrane region" description="Helical" evidence="1">
    <location>
        <begin position="149"/>
        <end position="166"/>
    </location>
</feature>
<dbReference type="EMBL" id="RWGY01000039">
    <property type="protein sequence ID" value="TVU12301.1"/>
    <property type="molecule type" value="Genomic_DNA"/>
</dbReference>
<proteinExistence type="predicted"/>
<comment type="caution">
    <text evidence="2">The sequence shown here is derived from an EMBL/GenBank/DDBJ whole genome shotgun (WGS) entry which is preliminary data.</text>
</comment>
<dbReference type="Gramene" id="TVU12301">
    <property type="protein sequence ID" value="TVU12301"/>
    <property type="gene ID" value="EJB05_45938"/>
</dbReference>
<evidence type="ECO:0000313" key="3">
    <source>
        <dbReference type="Proteomes" id="UP000324897"/>
    </source>
</evidence>
<organism evidence="2 3">
    <name type="scientific">Eragrostis curvula</name>
    <name type="common">weeping love grass</name>
    <dbReference type="NCBI Taxonomy" id="38414"/>
    <lineage>
        <taxon>Eukaryota</taxon>
        <taxon>Viridiplantae</taxon>
        <taxon>Streptophyta</taxon>
        <taxon>Embryophyta</taxon>
        <taxon>Tracheophyta</taxon>
        <taxon>Spermatophyta</taxon>
        <taxon>Magnoliopsida</taxon>
        <taxon>Liliopsida</taxon>
        <taxon>Poales</taxon>
        <taxon>Poaceae</taxon>
        <taxon>PACMAD clade</taxon>
        <taxon>Chloridoideae</taxon>
        <taxon>Eragrostideae</taxon>
        <taxon>Eragrostidinae</taxon>
        <taxon>Eragrostis</taxon>
    </lineage>
</organism>